<dbReference type="PANTHER" id="PTHR43425">
    <property type="entry name" value="OXYGEN-INSENSITIVE NADPH NITROREDUCTASE"/>
    <property type="match status" value="1"/>
</dbReference>
<comment type="similarity">
    <text evidence="1 5">Belongs to the flavin oxidoreductase frp family.</text>
</comment>
<evidence type="ECO:0000256" key="4">
    <source>
        <dbReference type="ARBA" id="ARBA00023002"/>
    </source>
</evidence>
<evidence type="ECO:0000313" key="8">
    <source>
        <dbReference type="Proteomes" id="UP000446348"/>
    </source>
</evidence>
<sequence>MNEVVNTLLSHRSIRKYEEKPVEEEILDQIVKAVQAAPNWVNLQHVSIIAVKDKTRREKFSKLCGGQKHISQAPVFLVFCADFYRTWIACQKNGQSFEDTAGQIDNLIVGANEVGIALGTAVAAAESFGLGTVPIGDIRLHALEAVRELNLPKYVLPLLGLCIGYPAENPGIKPRLPKEAIYFEEQYSQDVETMIAEYDEIYAHYLKERPWNSRVGNWSQLAADFYQPPYNHYPEVSEMLRQQGFWNGNKQIQED</sequence>
<name>A0A845RFC2_9FIRM</name>
<evidence type="ECO:0000256" key="2">
    <source>
        <dbReference type="ARBA" id="ARBA00022630"/>
    </source>
</evidence>
<accession>A0A845RFC2</accession>
<dbReference type="CDD" id="cd02146">
    <property type="entry name" value="NfsA-like"/>
    <property type="match status" value="1"/>
</dbReference>
<dbReference type="RefSeq" id="WP_160208272.1">
    <property type="nucleotide sequence ID" value="NZ_QXWZ01000002.1"/>
</dbReference>
<dbReference type="SUPFAM" id="SSF55469">
    <property type="entry name" value="FMN-dependent nitroreductase-like"/>
    <property type="match status" value="1"/>
</dbReference>
<dbReference type="InterPro" id="IPR000415">
    <property type="entry name" value="Nitroreductase-like"/>
</dbReference>
<dbReference type="GO" id="GO:0016491">
    <property type="term" value="F:oxidoreductase activity"/>
    <property type="evidence" value="ECO:0007669"/>
    <property type="project" value="UniProtKB-UniRule"/>
</dbReference>
<evidence type="ECO:0000256" key="5">
    <source>
        <dbReference type="PIRNR" id="PIRNR005426"/>
    </source>
</evidence>
<dbReference type="Proteomes" id="UP000446348">
    <property type="component" value="Unassembled WGS sequence"/>
</dbReference>
<dbReference type="AlphaFoldDB" id="A0A845RFC2"/>
<comment type="caution">
    <text evidence="7">The sequence shown here is derived from an EMBL/GenBank/DDBJ whole genome shotgun (WGS) entry which is preliminary data.</text>
</comment>
<gene>
    <name evidence="7" type="ORF">D3Z39_01310</name>
</gene>
<keyword evidence="4 5" id="KW-0560">Oxidoreductase</keyword>
<protein>
    <submittedName>
        <fullName evidence="7">NADPH-dependent oxidoreductase</fullName>
    </submittedName>
</protein>
<keyword evidence="2 5" id="KW-0285">Flavoprotein</keyword>
<keyword evidence="5" id="KW-0521">NADP</keyword>
<evidence type="ECO:0000259" key="6">
    <source>
        <dbReference type="Pfam" id="PF00881"/>
    </source>
</evidence>
<dbReference type="Gene3D" id="3.40.109.10">
    <property type="entry name" value="NADH Oxidase"/>
    <property type="match status" value="1"/>
</dbReference>
<dbReference type="InterPro" id="IPR016446">
    <property type="entry name" value="Flavin_OxRdtase_Frp"/>
</dbReference>
<dbReference type="OrthoDB" id="9812105at2"/>
<feature type="domain" description="Nitroreductase" evidence="6">
    <location>
        <begin position="10"/>
        <end position="165"/>
    </location>
</feature>
<dbReference type="EMBL" id="QXWZ01000002">
    <property type="protein sequence ID" value="NBI77525.1"/>
    <property type="molecule type" value="Genomic_DNA"/>
</dbReference>
<organism evidence="7 8">
    <name type="scientific">Anaerotruncus colihominis</name>
    <dbReference type="NCBI Taxonomy" id="169435"/>
    <lineage>
        <taxon>Bacteria</taxon>
        <taxon>Bacillati</taxon>
        <taxon>Bacillota</taxon>
        <taxon>Clostridia</taxon>
        <taxon>Eubacteriales</taxon>
        <taxon>Oscillospiraceae</taxon>
        <taxon>Anaerotruncus</taxon>
    </lineage>
</organism>
<evidence type="ECO:0000313" key="7">
    <source>
        <dbReference type="EMBL" id="NBI77525.1"/>
    </source>
</evidence>
<dbReference type="PIRSF" id="PIRSF005426">
    <property type="entry name" value="Frp"/>
    <property type="match status" value="1"/>
</dbReference>
<proteinExistence type="inferred from homology"/>
<dbReference type="InterPro" id="IPR029479">
    <property type="entry name" value="Nitroreductase"/>
</dbReference>
<dbReference type="PANTHER" id="PTHR43425:SF2">
    <property type="entry name" value="OXYGEN-INSENSITIVE NADPH NITROREDUCTASE"/>
    <property type="match status" value="1"/>
</dbReference>
<evidence type="ECO:0000256" key="3">
    <source>
        <dbReference type="ARBA" id="ARBA00022643"/>
    </source>
</evidence>
<keyword evidence="3 5" id="KW-0288">FMN</keyword>
<evidence type="ECO:0000256" key="1">
    <source>
        <dbReference type="ARBA" id="ARBA00008366"/>
    </source>
</evidence>
<reference evidence="7 8" key="1">
    <citation type="submission" date="2018-08" db="EMBL/GenBank/DDBJ databases">
        <title>Murine metabolic-syndrome-specific gut microbial biobank.</title>
        <authorList>
            <person name="Liu C."/>
        </authorList>
    </citation>
    <scope>NUCLEOTIDE SEQUENCE [LARGE SCALE GENOMIC DNA]</scope>
    <source>
        <strain evidence="7 8">X69</strain>
    </source>
</reference>
<dbReference type="Pfam" id="PF00881">
    <property type="entry name" value="Nitroreductase"/>
    <property type="match status" value="1"/>
</dbReference>